<gene>
    <name evidence="3" type="ORF">HG535_0A00780</name>
</gene>
<proteinExistence type="predicted"/>
<dbReference type="SMART" id="SM00240">
    <property type="entry name" value="FHA"/>
    <property type="match status" value="1"/>
</dbReference>
<reference evidence="3 4" key="1">
    <citation type="submission" date="2020-07" db="EMBL/GenBank/DDBJ databases">
        <title>The yeast mating-type switching endonuclease HO is a domesticated member of an unorthodox homing genetic element family.</title>
        <authorList>
            <person name="Coughlan A.Y."/>
            <person name="Lombardi L."/>
            <person name="Braun-Galleani S."/>
            <person name="Martos A.R."/>
            <person name="Galeote V."/>
            <person name="Bigey F."/>
            <person name="Dequin S."/>
            <person name="Byrne K.P."/>
            <person name="Wolfe K.H."/>
        </authorList>
    </citation>
    <scope>NUCLEOTIDE SEQUENCE [LARGE SCALE GENOMIC DNA]</scope>
    <source>
        <strain evidence="3 4">NRRL Y-6702</strain>
    </source>
</reference>
<feature type="region of interest" description="Disordered" evidence="1">
    <location>
        <begin position="382"/>
        <end position="436"/>
    </location>
</feature>
<feature type="compositionally biased region" description="Low complexity" evidence="1">
    <location>
        <begin position="96"/>
        <end position="112"/>
    </location>
</feature>
<organism evidence="3 4">
    <name type="scientific">Zygotorulaspora mrakii</name>
    <name type="common">Zygosaccharomyces mrakii</name>
    <dbReference type="NCBI Taxonomy" id="42260"/>
    <lineage>
        <taxon>Eukaryota</taxon>
        <taxon>Fungi</taxon>
        <taxon>Dikarya</taxon>
        <taxon>Ascomycota</taxon>
        <taxon>Saccharomycotina</taxon>
        <taxon>Saccharomycetes</taxon>
        <taxon>Saccharomycetales</taxon>
        <taxon>Saccharomycetaceae</taxon>
        <taxon>Zygotorulaspora</taxon>
    </lineage>
</organism>
<evidence type="ECO:0000313" key="4">
    <source>
        <dbReference type="Proteomes" id="UP000509704"/>
    </source>
</evidence>
<dbReference type="GeneID" id="59233775"/>
<dbReference type="RefSeq" id="XP_037141867.1">
    <property type="nucleotide sequence ID" value="XM_037285972.1"/>
</dbReference>
<accession>A0A7H9AWI9</accession>
<dbReference type="Proteomes" id="UP000509704">
    <property type="component" value="Chromosome 1"/>
</dbReference>
<keyword evidence="4" id="KW-1185">Reference proteome</keyword>
<dbReference type="Pfam" id="PF00498">
    <property type="entry name" value="FHA"/>
    <property type="match status" value="1"/>
</dbReference>
<dbReference type="AlphaFoldDB" id="A0A7H9AWI9"/>
<dbReference type="CDD" id="cd22699">
    <property type="entry name" value="FHA_PLM2-like"/>
    <property type="match status" value="1"/>
</dbReference>
<dbReference type="EMBL" id="CP058604">
    <property type="protein sequence ID" value="QLG70139.1"/>
    <property type="molecule type" value="Genomic_DNA"/>
</dbReference>
<evidence type="ECO:0000256" key="1">
    <source>
        <dbReference type="SAM" id="MobiDB-lite"/>
    </source>
</evidence>
<name>A0A7H9AWI9_ZYGMR</name>
<dbReference type="KEGG" id="zmk:HG535_0A00780"/>
<sequence length="559" mass="61995">MVGSFPPSSPVAASGSAFGQHLHRESSTDDISIEPLNNNYMTKFSVNKPALYKVQSTCDDRSQYGLKGSKIQFPTPQASSSTGRSSSPIRAGAVESRPSSSPSFSPALSPSSPHVISQEISSTVGTDWINIELDSRNCSRLAIGRKKSVCDIVLPSKKNISRQHAFITYFPVENLLKLECNGTNGLVIELPCGINCKLMKKDSTKGSYQLSAADAGNEESFAQNGNLEKRRNALSFVLLKGEKVVMPFIAGTLIDFRQAEAILTLKQDDCPVDADDNSTETEDEREALFTKSDDFHEGSNTPERFITVATSPSTLKLSEEMIPKNPPSSPSYNAASNTTPITSNPPQLFTKFQATPLKLFDIQTPATPKKIKQLNTRINESYEAQDTPISKNRKVESLSKPLLLHRPRNDLSVEKPDEQKRKQRKKITNKDAKTKDPFEALEERGIDCSELQNVLANHLAFANVQQTPLFQLLQVNSKTSTTSRQELRALLAREPCIGVIYREGKDAAGKPLDEEYFYDVENDSNEERRNLVTSLKGGRSGLRSCRRTHKQYFWKKPAK</sequence>
<dbReference type="Gene3D" id="2.60.200.20">
    <property type="match status" value="1"/>
</dbReference>
<protein>
    <recommendedName>
        <fullName evidence="2">FHA domain-containing protein</fullName>
    </recommendedName>
</protein>
<dbReference type="InterPro" id="IPR008984">
    <property type="entry name" value="SMAD_FHA_dom_sf"/>
</dbReference>
<feature type="compositionally biased region" description="Low complexity" evidence="1">
    <location>
        <begin position="1"/>
        <end position="19"/>
    </location>
</feature>
<evidence type="ECO:0000313" key="3">
    <source>
        <dbReference type="EMBL" id="QLG70139.1"/>
    </source>
</evidence>
<dbReference type="OrthoDB" id="5348546at2759"/>
<evidence type="ECO:0000259" key="2">
    <source>
        <dbReference type="PROSITE" id="PS50006"/>
    </source>
</evidence>
<feature type="region of interest" description="Disordered" evidence="1">
    <location>
        <begin position="65"/>
        <end position="112"/>
    </location>
</feature>
<feature type="compositionally biased region" description="Basic and acidic residues" evidence="1">
    <location>
        <begin position="407"/>
        <end position="420"/>
    </location>
</feature>
<dbReference type="InterPro" id="IPR000253">
    <property type="entry name" value="FHA_dom"/>
</dbReference>
<feature type="domain" description="FHA" evidence="2">
    <location>
        <begin position="141"/>
        <end position="189"/>
    </location>
</feature>
<dbReference type="PROSITE" id="PS50006">
    <property type="entry name" value="FHA_DOMAIN"/>
    <property type="match status" value="1"/>
</dbReference>
<feature type="region of interest" description="Disordered" evidence="1">
    <location>
        <begin position="1"/>
        <end position="34"/>
    </location>
</feature>
<dbReference type="SUPFAM" id="SSF49879">
    <property type="entry name" value="SMAD/FHA domain"/>
    <property type="match status" value="1"/>
</dbReference>